<comment type="catalytic activity">
    <reaction evidence="5">
        <text>an N-acylsphing-4-enine + H2O = sphing-4-enine + a fatty acid</text>
        <dbReference type="Rhea" id="RHEA:20856"/>
        <dbReference type="ChEBI" id="CHEBI:15377"/>
        <dbReference type="ChEBI" id="CHEBI:28868"/>
        <dbReference type="ChEBI" id="CHEBI:52639"/>
        <dbReference type="ChEBI" id="CHEBI:57756"/>
        <dbReference type="EC" id="3.5.1.23"/>
    </reaction>
</comment>
<feature type="compositionally biased region" description="Low complexity" evidence="6">
    <location>
        <begin position="38"/>
        <end position="58"/>
    </location>
</feature>
<feature type="binding site" evidence="4">
    <location>
        <position position="260"/>
    </location>
    <ligand>
        <name>Zn(2+)</name>
        <dbReference type="ChEBI" id="CHEBI:29105"/>
    </ligand>
</feature>
<keyword evidence="10" id="KW-1185">Reference proteome</keyword>
<keyword evidence="2 5" id="KW-0378">Hydrolase</keyword>
<dbReference type="GO" id="GO:0016020">
    <property type="term" value="C:membrane"/>
    <property type="evidence" value="ECO:0007669"/>
    <property type="project" value="GOC"/>
</dbReference>
<gene>
    <name evidence="9" type="ORF">FB381_2227</name>
</gene>
<evidence type="ECO:0000313" key="9">
    <source>
        <dbReference type="EMBL" id="TQL68338.1"/>
    </source>
</evidence>
<dbReference type="GO" id="GO:0042759">
    <property type="term" value="P:long-chain fatty acid biosynthetic process"/>
    <property type="evidence" value="ECO:0007669"/>
    <property type="project" value="TreeGrafter"/>
</dbReference>
<dbReference type="PANTHER" id="PTHR12670">
    <property type="entry name" value="CERAMIDASE"/>
    <property type="match status" value="1"/>
</dbReference>
<organism evidence="9 10">
    <name type="scientific">Nocardioides albertanoniae</name>
    <dbReference type="NCBI Taxonomy" id="1175486"/>
    <lineage>
        <taxon>Bacteria</taxon>
        <taxon>Bacillati</taxon>
        <taxon>Actinomycetota</taxon>
        <taxon>Actinomycetes</taxon>
        <taxon>Propionibacteriales</taxon>
        <taxon>Nocardioidaceae</taxon>
        <taxon>Nocardioides</taxon>
    </lineage>
</organism>
<reference evidence="9 10" key="1">
    <citation type="submission" date="2019-06" db="EMBL/GenBank/DDBJ databases">
        <title>Sequencing the genomes of 1000 actinobacteria strains.</title>
        <authorList>
            <person name="Klenk H.-P."/>
        </authorList>
    </citation>
    <scope>NUCLEOTIDE SEQUENCE [LARGE SCALE GENOMIC DNA]</scope>
    <source>
        <strain evidence="9 10">DSM 25218</strain>
    </source>
</reference>
<keyword evidence="5" id="KW-0746">Sphingolipid metabolism</keyword>
<feature type="binding site" evidence="4">
    <location>
        <position position="476"/>
    </location>
    <ligand>
        <name>Zn(2+)</name>
        <dbReference type="ChEBI" id="CHEBI:29105"/>
    </ligand>
</feature>
<dbReference type="AlphaFoldDB" id="A0A543A6Y7"/>
<dbReference type="GO" id="GO:0046872">
    <property type="term" value="F:metal ion binding"/>
    <property type="evidence" value="ECO:0007669"/>
    <property type="project" value="UniProtKB-KW"/>
</dbReference>
<dbReference type="Pfam" id="PF17048">
    <property type="entry name" value="Ceramidse_alk_C"/>
    <property type="match status" value="1"/>
</dbReference>
<dbReference type="RefSeq" id="WP_211352391.1">
    <property type="nucleotide sequence ID" value="NZ_VFOV01000001.1"/>
</dbReference>
<feature type="binding site" evidence="4">
    <location>
        <position position="151"/>
    </location>
    <ligand>
        <name>Zn(2+)</name>
        <dbReference type="ChEBI" id="CHEBI:29105"/>
    </ligand>
</feature>
<dbReference type="InterPro" id="IPR031329">
    <property type="entry name" value="NEUT/ALK_ceramidase_N"/>
</dbReference>
<dbReference type="InterPro" id="IPR006823">
    <property type="entry name" value="Ceramidase_alk"/>
</dbReference>
<evidence type="ECO:0000256" key="5">
    <source>
        <dbReference type="RuleBase" id="RU366019"/>
    </source>
</evidence>
<proteinExistence type="inferred from homology"/>
<sequence>MNPLTPSTRRRPRLLVALSALGLALVTAVINIPSTSAEATTTPHATAAGTSTPTSGTGWLAGRGIADVTGEPLGVGMMGYADTSQFTEGLHQRQRSRAFVIEDRASGRRFVHVTADIGMIFSNIRNDVMDRLAKTYGDTYGEQNVMLTATHTHAGAAGFSHYNMYNLFSGGQHEGTESAIVDGIFRSIVRAHDDLAPAELSLGISEVDDANVNRSREAYDRNPAGDKAFFGERGTDTQSTTMSIRRNGKLDGVINWFPVHATSLPTSNKLISPDNKGYAEYHWEREARGVDYVTDSDDPGMVSAFAQTNAGDMSPNLALKPGTGPTDDPFKNTRIIGGRQYQGALRGTEATQQELSGGLDSRLVYVDMSKVEVGREFTPDGKVHHTCKAALGAPFAAGSTEDGGGGLPIFKEGKDGGNPVFDLISKIAYTASPALKACQAPKEIALPVGVVGMVQQKLPVQLVRIGDLYLVGLPQEVTITSGLRLRREVAEVTGAPIDHILVNGYANAYAHYLTTPEEYDSQEYEGGSTLFGRYQLPAYQQVVSELATSIEQGTELEVGTRAGDPAYVPGTPATVSSDSLGLGLHHGDVLTEPSASNRTGEEVKAVFAAANPDNDLRHGDTYLSVERRTGSGWVRVADDGDWSTKIRWATGRSLGIDATVTWVPEQAGTYRMRYFGAARKPLGAGLKEFSGTTRTFQVR</sequence>
<comment type="cofactor">
    <cofactor evidence="4">
        <name>Zn(2+)</name>
        <dbReference type="ChEBI" id="CHEBI:29105"/>
    </cofactor>
    <text evidence="4">Binds 1 zinc ion per subunit.</text>
</comment>
<feature type="region of interest" description="Disordered" evidence="6">
    <location>
        <begin position="38"/>
        <end position="60"/>
    </location>
</feature>
<dbReference type="EMBL" id="VFOV01000001">
    <property type="protein sequence ID" value="TQL68338.1"/>
    <property type="molecule type" value="Genomic_DNA"/>
</dbReference>
<keyword evidence="4" id="KW-0862">Zinc</keyword>
<dbReference type="InterPro" id="IPR038445">
    <property type="entry name" value="NCDase_C_sf"/>
</dbReference>
<evidence type="ECO:0000259" key="7">
    <source>
        <dbReference type="Pfam" id="PF04734"/>
    </source>
</evidence>
<comment type="similarity">
    <text evidence="1 5">Belongs to the neutral ceramidase family.</text>
</comment>
<dbReference type="GO" id="GO:0017040">
    <property type="term" value="F:N-acylsphingosine amidohydrolase activity"/>
    <property type="evidence" value="ECO:0007669"/>
    <property type="project" value="UniProtKB-UniRule"/>
</dbReference>
<keyword evidence="4" id="KW-0479">Metal-binding</keyword>
<dbReference type="GO" id="GO:0005576">
    <property type="term" value="C:extracellular region"/>
    <property type="evidence" value="ECO:0007669"/>
    <property type="project" value="TreeGrafter"/>
</dbReference>
<dbReference type="EC" id="3.5.1.23" evidence="5"/>
<dbReference type="GO" id="GO:0046514">
    <property type="term" value="P:ceramide catabolic process"/>
    <property type="evidence" value="ECO:0007669"/>
    <property type="project" value="InterPro"/>
</dbReference>
<feature type="binding site" evidence="4">
    <location>
        <position position="512"/>
    </location>
    <ligand>
        <name>Zn(2+)</name>
        <dbReference type="ChEBI" id="CHEBI:29105"/>
    </ligand>
</feature>
<keyword evidence="5" id="KW-0443">Lipid metabolism</keyword>
<feature type="domain" description="Neutral/alkaline non-lysosomal ceramidase C-terminal" evidence="8">
    <location>
        <begin position="572"/>
        <end position="698"/>
    </location>
</feature>
<evidence type="ECO:0000256" key="3">
    <source>
        <dbReference type="PIRSR" id="PIRSR606823-1"/>
    </source>
</evidence>
<name>A0A543A6Y7_9ACTN</name>
<evidence type="ECO:0000259" key="8">
    <source>
        <dbReference type="Pfam" id="PF17048"/>
    </source>
</evidence>
<protein>
    <recommendedName>
        <fullName evidence="5">Neutral ceramidase</fullName>
        <ecNumber evidence="5">3.5.1.23</ecNumber>
    </recommendedName>
</protein>
<evidence type="ECO:0000256" key="4">
    <source>
        <dbReference type="PIRSR" id="PIRSR606823-2"/>
    </source>
</evidence>
<dbReference type="InterPro" id="IPR031331">
    <property type="entry name" value="NEUT/ALK_ceramidase_C"/>
</dbReference>
<dbReference type="Proteomes" id="UP000320209">
    <property type="component" value="Unassembled WGS sequence"/>
</dbReference>
<dbReference type="Pfam" id="PF04734">
    <property type="entry name" value="Ceramidase_alk"/>
    <property type="match status" value="1"/>
</dbReference>
<evidence type="ECO:0000256" key="1">
    <source>
        <dbReference type="ARBA" id="ARBA00009835"/>
    </source>
</evidence>
<evidence type="ECO:0000313" key="10">
    <source>
        <dbReference type="Proteomes" id="UP000320209"/>
    </source>
</evidence>
<evidence type="ECO:0000256" key="2">
    <source>
        <dbReference type="ARBA" id="ARBA00022801"/>
    </source>
</evidence>
<accession>A0A543A6Y7</accession>
<dbReference type="PANTHER" id="PTHR12670:SF1">
    <property type="entry name" value="NEUTRAL CERAMIDASE"/>
    <property type="match status" value="1"/>
</dbReference>
<dbReference type="GO" id="GO:0046512">
    <property type="term" value="P:sphingosine biosynthetic process"/>
    <property type="evidence" value="ECO:0007669"/>
    <property type="project" value="TreeGrafter"/>
</dbReference>
<feature type="domain" description="Neutral/alkaline non-lysosomal ceramidase N-terminal" evidence="7">
    <location>
        <begin position="60"/>
        <end position="541"/>
    </location>
</feature>
<evidence type="ECO:0000256" key="6">
    <source>
        <dbReference type="SAM" id="MobiDB-lite"/>
    </source>
</evidence>
<feature type="active site" description="Nucleophile" evidence="3">
    <location>
        <position position="314"/>
    </location>
</feature>
<comment type="caution">
    <text evidence="9">The sequence shown here is derived from an EMBL/GenBank/DDBJ whole genome shotgun (WGS) entry which is preliminary data.</text>
</comment>
<dbReference type="Gene3D" id="2.60.40.2300">
    <property type="entry name" value="Neutral/alkaline non-lysosomal ceramidase, C-terminal domain"/>
    <property type="match status" value="1"/>
</dbReference>